<protein>
    <submittedName>
        <fullName evidence="1">Uncharacterized protein</fullName>
    </submittedName>
</protein>
<dbReference type="Proteomes" id="UP000020467">
    <property type="component" value="Unassembled WGS sequence"/>
</dbReference>
<dbReference type="OrthoDB" id="10478230at2759"/>
<sequence length="231" mass="26234">MQGPIDRSECQSDAYPGQRKTNFLRSVQHSSYGCSTHHGRKTRDALEMHAHYPYLRYLGETQWTSTIIVGASRYLFGQRQLSDAGLAHAAHLSPCQCHPDHLGSAEAFYIMSYLERNESPTTRRNQGLKPQPKAIHPSLHCQIQMDGCFAASNVVLALKVLIIDSQNANSGRLALVEHGVQLLKHVIELRPLRPTAEICRYEVARETLRRAWYMMSTYQSILISLMQDLTW</sequence>
<name>A0A010RSF6_9PEZI</name>
<organism evidence="1 2">
    <name type="scientific">Colletotrichum fioriniae PJ7</name>
    <dbReference type="NCBI Taxonomy" id="1445577"/>
    <lineage>
        <taxon>Eukaryota</taxon>
        <taxon>Fungi</taxon>
        <taxon>Dikarya</taxon>
        <taxon>Ascomycota</taxon>
        <taxon>Pezizomycotina</taxon>
        <taxon>Sordariomycetes</taxon>
        <taxon>Hypocreomycetidae</taxon>
        <taxon>Glomerellales</taxon>
        <taxon>Glomerellaceae</taxon>
        <taxon>Colletotrichum</taxon>
        <taxon>Colletotrichum acutatum species complex</taxon>
    </lineage>
</organism>
<accession>A0A010RSF6</accession>
<keyword evidence="2" id="KW-1185">Reference proteome</keyword>
<evidence type="ECO:0000313" key="2">
    <source>
        <dbReference type="Proteomes" id="UP000020467"/>
    </source>
</evidence>
<dbReference type="KEGG" id="cfj:CFIO01_07556"/>
<dbReference type="HOGENOM" id="CLU_1199714_0_0_1"/>
<dbReference type="AlphaFoldDB" id="A0A010RSF6"/>
<reference evidence="1 2" key="1">
    <citation type="submission" date="2014-02" db="EMBL/GenBank/DDBJ databases">
        <title>The genome sequence of Colletotrichum fioriniae PJ7.</title>
        <authorList>
            <person name="Baroncelli R."/>
            <person name="Thon M.R."/>
        </authorList>
    </citation>
    <scope>NUCLEOTIDE SEQUENCE [LARGE SCALE GENOMIC DNA]</scope>
    <source>
        <strain evidence="1 2">PJ7</strain>
    </source>
</reference>
<comment type="caution">
    <text evidence="1">The sequence shown here is derived from an EMBL/GenBank/DDBJ whole genome shotgun (WGS) entry which is preliminary data.</text>
</comment>
<evidence type="ECO:0000313" key="1">
    <source>
        <dbReference type="EMBL" id="EXF75233.1"/>
    </source>
</evidence>
<gene>
    <name evidence="1" type="ORF">CFIO01_07556</name>
</gene>
<dbReference type="EMBL" id="JARH01000920">
    <property type="protein sequence ID" value="EXF75233.1"/>
    <property type="molecule type" value="Genomic_DNA"/>
</dbReference>
<proteinExistence type="predicted"/>